<dbReference type="GO" id="GO:0003676">
    <property type="term" value="F:nucleic acid binding"/>
    <property type="evidence" value="ECO:0007669"/>
    <property type="project" value="InterPro"/>
</dbReference>
<dbReference type="InterPro" id="IPR036875">
    <property type="entry name" value="Znf_CCHC_sf"/>
</dbReference>
<accession>A0A6S7G4X0</accession>
<reference evidence="1" key="1">
    <citation type="submission" date="2020-04" db="EMBL/GenBank/DDBJ databases">
        <authorList>
            <person name="Alioto T."/>
            <person name="Alioto T."/>
            <person name="Gomez Garrido J."/>
        </authorList>
    </citation>
    <scope>NUCLEOTIDE SEQUENCE</scope>
    <source>
        <strain evidence="1">A484AB</strain>
    </source>
</reference>
<dbReference type="InterPro" id="IPR001878">
    <property type="entry name" value="Znf_CCHC"/>
</dbReference>
<evidence type="ECO:0000313" key="1">
    <source>
        <dbReference type="EMBL" id="CAB3983386.1"/>
    </source>
</evidence>
<organism evidence="1 2">
    <name type="scientific">Paramuricea clavata</name>
    <name type="common">Red gorgonian</name>
    <name type="synonym">Violescent sea-whip</name>
    <dbReference type="NCBI Taxonomy" id="317549"/>
    <lineage>
        <taxon>Eukaryota</taxon>
        <taxon>Metazoa</taxon>
        <taxon>Cnidaria</taxon>
        <taxon>Anthozoa</taxon>
        <taxon>Octocorallia</taxon>
        <taxon>Malacalcyonacea</taxon>
        <taxon>Plexauridae</taxon>
        <taxon>Paramuricea</taxon>
    </lineage>
</organism>
<dbReference type="AlphaFoldDB" id="A0A6S7G4X0"/>
<dbReference type="GO" id="GO:0008270">
    <property type="term" value="F:zinc ion binding"/>
    <property type="evidence" value="ECO:0007669"/>
    <property type="project" value="InterPro"/>
</dbReference>
<name>A0A6S7G4X0_PARCT</name>
<proteinExistence type="predicted"/>
<gene>
    <name evidence="1" type="ORF">PACLA_8A070201</name>
</gene>
<comment type="caution">
    <text evidence="1">The sequence shown here is derived from an EMBL/GenBank/DDBJ whole genome shotgun (WGS) entry which is preliminary data.</text>
</comment>
<keyword evidence="2" id="KW-1185">Reference proteome</keyword>
<dbReference type="PROSITE" id="PS50158">
    <property type="entry name" value="ZF_CCHC"/>
    <property type="match status" value="1"/>
</dbReference>
<dbReference type="EMBL" id="CACRXK020000606">
    <property type="protein sequence ID" value="CAB3983386.1"/>
    <property type="molecule type" value="Genomic_DNA"/>
</dbReference>
<dbReference type="SUPFAM" id="SSF57756">
    <property type="entry name" value="Retrovirus zinc finger-like domains"/>
    <property type="match status" value="1"/>
</dbReference>
<evidence type="ECO:0000313" key="2">
    <source>
        <dbReference type="Proteomes" id="UP001152795"/>
    </source>
</evidence>
<protein>
    <submittedName>
        <fullName evidence="1">---NA</fullName>
    </submittedName>
</protein>
<dbReference type="Pfam" id="PF00098">
    <property type="entry name" value="zf-CCHC"/>
    <property type="match status" value="1"/>
</dbReference>
<dbReference type="OrthoDB" id="116216at2759"/>
<sequence>MSDKKNSLVQTVVINEDNVSDEALSLQVVNKEIIATDSVIMQEVIEKVSIDNNVLSVPGGKRKYSNESEIEPPLSLCLSHDKVDALEYCEGIPMCSRVDKRMLQLNIIEDRGPTIYITQCQTPPKMETHNRDKARRRCYQCGKPGHIARHCRQKKSGRGMECSLNKLQQLQFYPDNRQFTQRKVTHM</sequence>
<dbReference type="SMART" id="SM00343">
    <property type="entry name" value="ZnF_C2HC"/>
    <property type="match status" value="1"/>
</dbReference>
<dbReference type="Gene3D" id="4.10.60.10">
    <property type="entry name" value="Zinc finger, CCHC-type"/>
    <property type="match status" value="1"/>
</dbReference>
<dbReference type="Proteomes" id="UP001152795">
    <property type="component" value="Unassembled WGS sequence"/>
</dbReference>